<feature type="region of interest" description="Disordered" evidence="2">
    <location>
        <begin position="35"/>
        <end position="64"/>
    </location>
</feature>
<dbReference type="AlphaFoldDB" id="A0A9W7DA97"/>
<feature type="transmembrane region" description="Helical" evidence="3">
    <location>
        <begin position="323"/>
        <end position="346"/>
    </location>
</feature>
<keyword evidence="3" id="KW-1133">Transmembrane helix</keyword>
<dbReference type="PANTHER" id="PTHR23302:SF24">
    <property type="entry name" value="TMC DOMAIN-CONTAINING PROTEIN"/>
    <property type="match status" value="1"/>
</dbReference>
<evidence type="ECO:0000256" key="3">
    <source>
        <dbReference type="SAM" id="Phobius"/>
    </source>
</evidence>
<dbReference type="InterPro" id="IPR038900">
    <property type="entry name" value="TMC"/>
</dbReference>
<feature type="transmembrane region" description="Helical" evidence="3">
    <location>
        <begin position="283"/>
        <end position="303"/>
    </location>
</feature>
<comment type="caution">
    <text evidence="4">The sequence shown here is derived from an EMBL/GenBank/DDBJ whole genome shotgun (WGS) entry which is preliminary data.</text>
</comment>
<feature type="transmembrane region" description="Helical" evidence="3">
    <location>
        <begin position="367"/>
        <end position="385"/>
    </location>
</feature>
<dbReference type="Proteomes" id="UP001165121">
    <property type="component" value="Unassembled WGS sequence"/>
</dbReference>
<proteinExistence type="predicted"/>
<dbReference type="GO" id="GO:0008381">
    <property type="term" value="F:mechanosensitive monoatomic ion channel activity"/>
    <property type="evidence" value="ECO:0007669"/>
    <property type="project" value="TreeGrafter"/>
</dbReference>
<gene>
    <name evidence="4" type="ORF">Pfra01_002969000</name>
</gene>
<sequence>MHDDDDTDDVPGFSGMSLEAIEAAVDKQVQKLSTFPSDANNWSVADYEDEEDNENDSESTSEGFVSHMPEYRQTLVGKKIRLLEKQLQHRDRMLQTLQVAHTQAQTAITNLQNELELAQKELATAQEEWEEEKETILRFRGGTGGNGTMMQLKLGLGAAGGARNGSRMMEAEAQRQREMRQQMLNGAADAQEMLEADLGDGTNRVAVRGIRLKWKKFQLFLRRRLYPFTTDIWQIEAQFGSSVSSYFRFFGWIIMTFMVMSLPCFVFLVLHILYLLHQVGLSVAFIFYMTIQAASWYLIILLTTQSSQLQLQLASKAAILAPYASSVVPAVVTIINAILPKLISLLTTIEKWDNVGFAIKAMVTRLYLAKILNVLIQLFSFALLLDPLLLTSTQNILELFTFDGSTVRKNVMLEFKPESFDCRAEQASVGLLTLVVTDFSVSKVMAISSPLVGVMINKLKAVWRRYREKRAIVKKDQPRAKIAPQETVLPAELHNNGATVPNNADWVPDLTSVVAEEDSKSPETVSVPPQSLLTKSEFLVPQKMVALLYSCTIALVAIPLAPTTALLLLLLHVVNFKFDKFILMVRIATGCVVIASH</sequence>
<feature type="transmembrane region" description="Helical" evidence="3">
    <location>
        <begin position="249"/>
        <end position="276"/>
    </location>
</feature>
<dbReference type="PANTHER" id="PTHR23302">
    <property type="entry name" value="TRANSMEMBRANE CHANNEL-RELATED"/>
    <property type="match status" value="1"/>
</dbReference>
<evidence type="ECO:0000256" key="1">
    <source>
        <dbReference type="SAM" id="Coils"/>
    </source>
</evidence>
<feature type="coiled-coil region" evidence="1">
    <location>
        <begin position="94"/>
        <end position="135"/>
    </location>
</feature>
<protein>
    <submittedName>
        <fullName evidence="4">Unnamed protein product</fullName>
    </submittedName>
</protein>
<accession>A0A9W7DA97</accession>
<feature type="transmembrane region" description="Helical" evidence="3">
    <location>
        <begin position="546"/>
        <end position="574"/>
    </location>
</feature>
<organism evidence="4 5">
    <name type="scientific">Phytophthora fragariaefolia</name>
    <dbReference type="NCBI Taxonomy" id="1490495"/>
    <lineage>
        <taxon>Eukaryota</taxon>
        <taxon>Sar</taxon>
        <taxon>Stramenopiles</taxon>
        <taxon>Oomycota</taxon>
        <taxon>Peronosporomycetes</taxon>
        <taxon>Peronosporales</taxon>
        <taxon>Peronosporaceae</taxon>
        <taxon>Phytophthora</taxon>
    </lineage>
</organism>
<reference evidence="4" key="1">
    <citation type="submission" date="2023-04" db="EMBL/GenBank/DDBJ databases">
        <title>Phytophthora fragariaefolia NBRC 109709.</title>
        <authorList>
            <person name="Ichikawa N."/>
            <person name="Sato H."/>
            <person name="Tonouchi N."/>
        </authorList>
    </citation>
    <scope>NUCLEOTIDE SEQUENCE</scope>
    <source>
        <strain evidence="4">NBRC 109709</strain>
    </source>
</reference>
<evidence type="ECO:0000256" key="2">
    <source>
        <dbReference type="SAM" id="MobiDB-lite"/>
    </source>
</evidence>
<keyword evidence="5" id="KW-1185">Reference proteome</keyword>
<feature type="compositionally biased region" description="Acidic residues" evidence="2">
    <location>
        <begin position="46"/>
        <end position="59"/>
    </location>
</feature>
<keyword evidence="3" id="KW-0812">Transmembrane</keyword>
<dbReference type="OrthoDB" id="1936208at2759"/>
<evidence type="ECO:0000313" key="5">
    <source>
        <dbReference type="Proteomes" id="UP001165121"/>
    </source>
</evidence>
<keyword evidence="3" id="KW-0472">Membrane</keyword>
<dbReference type="GO" id="GO:0005886">
    <property type="term" value="C:plasma membrane"/>
    <property type="evidence" value="ECO:0007669"/>
    <property type="project" value="InterPro"/>
</dbReference>
<name>A0A9W7DA97_9STRA</name>
<dbReference type="EMBL" id="BSXT01018926">
    <property type="protein sequence ID" value="GMG16238.1"/>
    <property type="molecule type" value="Genomic_DNA"/>
</dbReference>
<keyword evidence="1" id="KW-0175">Coiled coil</keyword>
<evidence type="ECO:0000313" key="4">
    <source>
        <dbReference type="EMBL" id="GMG16238.1"/>
    </source>
</evidence>